<dbReference type="Proteomes" id="UP001286313">
    <property type="component" value="Unassembled WGS sequence"/>
</dbReference>
<evidence type="ECO:0000313" key="3">
    <source>
        <dbReference type="Proteomes" id="UP001286313"/>
    </source>
</evidence>
<organism evidence="2 3">
    <name type="scientific">Petrolisthes cinctipes</name>
    <name type="common">Flat porcelain crab</name>
    <dbReference type="NCBI Taxonomy" id="88211"/>
    <lineage>
        <taxon>Eukaryota</taxon>
        <taxon>Metazoa</taxon>
        <taxon>Ecdysozoa</taxon>
        <taxon>Arthropoda</taxon>
        <taxon>Crustacea</taxon>
        <taxon>Multicrustacea</taxon>
        <taxon>Malacostraca</taxon>
        <taxon>Eumalacostraca</taxon>
        <taxon>Eucarida</taxon>
        <taxon>Decapoda</taxon>
        <taxon>Pleocyemata</taxon>
        <taxon>Anomura</taxon>
        <taxon>Galatheoidea</taxon>
        <taxon>Porcellanidae</taxon>
        <taxon>Petrolisthes</taxon>
    </lineage>
</organism>
<proteinExistence type="predicted"/>
<reference evidence="2" key="1">
    <citation type="submission" date="2023-10" db="EMBL/GenBank/DDBJ databases">
        <title>Genome assemblies of two species of porcelain crab, Petrolisthes cinctipes and Petrolisthes manimaculis (Anomura: Porcellanidae).</title>
        <authorList>
            <person name="Angst P."/>
        </authorList>
    </citation>
    <scope>NUCLEOTIDE SEQUENCE</scope>
    <source>
        <strain evidence="2">PB745_01</strain>
        <tissue evidence="2">Gill</tissue>
    </source>
</reference>
<accession>A0AAE1FLA7</accession>
<protein>
    <submittedName>
        <fullName evidence="2">Uncharacterized protein</fullName>
    </submittedName>
</protein>
<gene>
    <name evidence="2" type="ORF">Pcinc_018907</name>
</gene>
<name>A0AAE1FLA7_PETCI</name>
<feature type="region of interest" description="Disordered" evidence="1">
    <location>
        <begin position="86"/>
        <end position="108"/>
    </location>
</feature>
<dbReference type="AlphaFoldDB" id="A0AAE1FLA7"/>
<comment type="caution">
    <text evidence="2">The sequence shown here is derived from an EMBL/GenBank/DDBJ whole genome shotgun (WGS) entry which is preliminary data.</text>
</comment>
<dbReference type="EMBL" id="JAWQEG010001845">
    <property type="protein sequence ID" value="KAK3876300.1"/>
    <property type="molecule type" value="Genomic_DNA"/>
</dbReference>
<evidence type="ECO:0000256" key="1">
    <source>
        <dbReference type="SAM" id="MobiDB-lite"/>
    </source>
</evidence>
<evidence type="ECO:0000313" key="2">
    <source>
        <dbReference type="EMBL" id="KAK3876300.1"/>
    </source>
</evidence>
<sequence>MCPLGKPGFSMCLFLRSKSDSWEGDIVMKSEARLGGRPGLELEVSTKQYTINTPSGLVRKGTQATTKMGSTGDRQFGVVTKMSVRYGMRRSSRKKDPGRGGESWVKGR</sequence>
<keyword evidence="3" id="KW-1185">Reference proteome</keyword>